<accession>A0AA88KVL2</accession>
<dbReference type="Pfam" id="PF00078">
    <property type="entry name" value="RVT_1"/>
    <property type="match status" value="1"/>
</dbReference>
<gene>
    <name evidence="2" type="ORF">QYM36_014389</name>
</gene>
<evidence type="ECO:0000313" key="2">
    <source>
        <dbReference type="EMBL" id="KAK2708763.1"/>
    </source>
</evidence>
<dbReference type="Proteomes" id="UP001187531">
    <property type="component" value="Unassembled WGS sequence"/>
</dbReference>
<dbReference type="AlphaFoldDB" id="A0AA88KVL2"/>
<proteinExistence type="predicted"/>
<dbReference type="InterPro" id="IPR000477">
    <property type="entry name" value="RT_dom"/>
</dbReference>
<sequence length="152" mass="18111">MEFRITSYDIKKAFDKIRKKILEWIMNYYGFHETLIKWINRIIEKIVQVICVDSDVTKEFEAETGVRQGWPLSLLLFELYFNPLLKYLGKEINGIIIEDVAVKLNSFVDDLTTHTETEDDFKVAVQSIDKYSNIFKLQLNRNKLKCYDWETK</sequence>
<dbReference type="EMBL" id="JAVRJZ010000018">
    <property type="protein sequence ID" value="KAK2708763.1"/>
    <property type="molecule type" value="Genomic_DNA"/>
</dbReference>
<dbReference type="PANTHER" id="PTHR19446">
    <property type="entry name" value="REVERSE TRANSCRIPTASES"/>
    <property type="match status" value="1"/>
</dbReference>
<name>A0AA88KVL2_ARTSF</name>
<dbReference type="InterPro" id="IPR043502">
    <property type="entry name" value="DNA/RNA_pol_sf"/>
</dbReference>
<dbReference type="GO" id="GO:0071897">
    <property type="term" value="P:DNA biosynthetic process"/>
    <property type="evidence" value="ECO:0007669"/>
    <property type="project" value="UniProtKB-ARBA"/>
</dbReference>
<evidence type="ECO:0000259" key="1">
    <source>
        <dbReference type="PROSITE" id="PS50878"/>
    </source>
</evidence>
<organism evidence="2 3">
    <name type="scientific">Artemia franciscana</name>
    <name type="common">Brine shrimp</name>
    <name type="synonym">Artemia sanfranciscana</name>
    <dbReference type="NCBI Taxonomy" id="6661"/>
    <lineage>
        <taxon>Eukaryota</taxon>
        <taxon>Metazoa</taxon>
        <taxon>Ecdysozoa</taxon>
        <taxon>Arthropoda</taxon>
        <taxon>Crustacea</taxon>
        <taxon>Branchiopoda</taxon>
        <taxon>Anostraca</taxon>
        <taxon>Artemiidae</taxon>
        <taxon>Artemia</taxon>
    </lineage>
</organism>
<reference evidence="2" key="1">
    <citation type="submission" date="2023-07" db="EMBL/GenBank/DDBJ databases">
        <title>Chromosome-level genome assembly of Artemia franciscana.</title>
        <authorList>
            <person name="Jo E."/>
        </authorList>
    </citation>
    <scope>NUCLEOTIDE SEQUENCE</scope>
    <source>
        <tissue evidence="2">Whole body</tissue>
    </source>
</reference>
<evidence type="ECO:0000313" key="3">
    <source>
        <dbReference type="Proteomes" id="UP001187531"/>
    </source>
</evidence>
<dbReference type="PROSITE" id="PS50878">
    <property type="entry name" value="RT_POL"/>
    <property type="match status" value="1"/>
</dbReference>
<feature type="domain" description="Reverse transcriptase" evidence="1">
    <location>
        <begin position="1"/>
        <end position="152"/>
    </location>
</feature>
<dbReference type="SUPFAM" id="SSF56672">
    <property type="entry name" value="DNA/RNA polymerases"/>
    <property type="match status" value="1"/>
</dbReference>
<comment type="caution">
    <text evidence="2">The sequence shown here is derived from an EMBL/GenBank/DDBJ whole genome shotgun (WGS) entry which is preliminary data.</text>
</comment>
<protein>
    <recommendedName>
        <fullName evidence="1">Reverse transcriptase domain-containing protein</fullName>
    </recommendedName>
</protein>
<keyword evidence="3" id="KW-1185">Reference proteome</keyword>